<dbReference type="VEuPathDB" id="VectorBase:CQUJHB003807"/>
<evidence type="ECO:0000313" key="2">
    <source>
        <dbReference type="EnsemblMetazoa" id="CPIJ009701-PA"/>
    </source>
</evidence>
<dbReference type="KEGG" id="cqu:CpipJ_CPIJ009701"/>
<dbReference type="eggNOG" id="ENOG502TM7E">
    <property type="taxonomic scope" value="Eukaryota"/>
</dbReference>
<evidence type="ECO:0000313" key="3">
    <source>
        <dbReference type="Proteomes" id="UP000002320"/>
    </source>
</evidence>
<sequence>MVRALCTCLRSILQLIRNNLKPLILLASLGTFLWLVVDTTNRQEFTRHGNPEQQSGNDFLLLRRVDPKNRWSESSVQIFLDLLDLDTNVTALVQRHREPCPLTSELVFSAFVDDLLEENLWQYYTLIALRQIGAFQEPEMGGLRIKPFLPRSTKRKLERLFDE</sequence>
<dbReference type="InParanoid" id="B0WSC5"/>
<protein>
    <submittedName>
        <fullName evidence="1 2">Uncharacterized protein</fullName>
    </submittedName>
</protein>
<dbReference type="Proteomes" id="UP000002320">
    <property type="component" value="Unassembled WGS sequence"/>
</dbReference>
<dbReference type="EMBL" id="DS232068">
    <property type="protein sequence ID" value="EDS33763.1"/>
    <property type="molecule type" value="Genomic_DNA"/>
</dbReference>
<gene>
    <name evidence="2" type="primary">6042504</name>
    <name evidence="1" type="ORF">CpipJ_CPIJ009701</name>
</gene>
<dbReference type="VEuPathDB" id="VectorBase:CPIJ009701"/>
<accession>B0WSC5</accession>
<dbReference type="OrthoDB" id="3226at2759"/>
<dbReference type="HOGENOM" id="CLU_1662249_0_0_1"/>
<dbReference type="OMA" id="QDESCPL"/>
<name>B0WSC5_CULQU</name>
<evidence type="ECO:0000313" key="1">
    <source>
        <dbReference type="EMBL" id="EDS33763.1"/>
    </source>
</evidence>
<keyword evidence="3" id="KW-1185">Reference proteome</keyword>
<organism>
    <name type="scientific">Culex quinquefasciatus</name>
    <name type="common">Southern house mosquito</name>
    <name type="synonym">Culex pungens</name>
    <dbReference type="NCBI Taxonomy" id="7176"/>
    <lineage>
        <taxon>Eukaryota</taxon>
        <taxon>Metazoa</taxon>
        <taxon>Ecdysozoa</taxon>
        <taxon>Arthropoda</taxon>
        <taxon>Hexapoda</taxon>
        <taxon>Insecta</taxon>
        <taxon>Pterygota</taxon>
        <taxon>Neoptera</taxon>
        <taxon>Endopterygota</taxon>
        <taxon>Diptera</taxon>
        <taxon>Nematocera</taxon>
        <taxon>Culicoidea</taxon>
        <taxon>Culicidae</taxon>
        <taxon>Culicinae</taxon>
        <taxon>Culicini</taxon>
        <taxon>Culex</taxon>
        <taxon>Culex</taxon>
    </lineage>
</organism>
<proteinExistence type="predicted"/>
<reference evidence="2" key="2">
    <citation type="submission" date="2020-05" db="UniProtKB">
        <authorList>
            <consortium name="EnsemblMetazoa"/>
        </authorList>
    </citation>
    <scope>IDENTIFICATION</scope>
    <source>
        <strain evidence="2">JHB</strain>
    </source>
</reference>
<reference evidence="1" key="1">
    <citation type="submission" date="2007-03" db="EMBL/GenBank/DDBJ databases">
        <title>Annotation of Culex pipiens quinquefasciatus.</title>
        <authorList>
            <consortium name="The Broad Institute Genome Sequencing Platform"/>
            <person name="Atkinson P.W."/>
            <person name="Hemingway J."/>
            <person name="Christensen B.M."/>
            <person name="Higgs S."/>
            <person name="Kodira C."/>
            <person name="Hannick L."/>
            <person name="Megy K."/>
            <person name="O'Leary S."/>
            <person name="Pearson M."/>
            <person name="Haas B.J."/>
            <person name="Mauceli E."/>
            <person name="Wortman J.R."/>
            <person name="Lee N.H."/>
            <person name="Guigo R."/>
            <person name="Stanke M."/>
            <person name="Alvarado L."/>
            <person name="Amedeo P."/>
            <person name="Antoine C.H."/>
            <person name="Arensburger P."/>
            <person name="Bidwell S.L."/>
            <person name="Crawford M."/>
            <person name="Camaro F."/>
            <person name="Devon K."/>
            <person name="Engels R."/>
            <person name="Hammond M."/>
            <person name="Howarth C."/>
            <person name="Koehrsen M."/>
            <person name="Lawson D."/>
            <person name="Montgomery P."/>
            <person name="Nene V."/>
            <person name="Nusbaum C."/>
            <person name="Puiu D."/>
            <person name="Romero-Severson J."/>
            <person name="Severson D.W."/>
            <person name="Shumway M."/>
            <person name="Sisk P."/>
            <person name="Stolte C."/>
            <person name="Zeng Q."/>
            <person name="Eisenstadt E."/>
            <person name="Fraser-Liggett C."/>
            <person name="Strausberg R."/>
            <person name="Galagan J."/>
            <person name="Birren B."/>
            <person name="Collins F.H."/>
        </authorList>
    </citation>
    <scope>NUCLEOTIDE SEQUENCE [LARGE SCALE GENOMIC DNA]</scope>
    <source>
        <strain evidence="1">JHB</strain>
    </source>
</reference>
<dbReference type="STRING" id="7176.B0WSC5"/>
<dbReference type="AlphaFoldDB" id="B0WSC5"/>
<dbReference type="EnsemblMetazoa" id="CPIJ009701-RA">
    <property type="protein sequence ID" value="CPIJ009701-PA"/>
    <property type="gene ID" value="CPIJ009701"/>
</dbReference>